<feature type="region of interest" description="Disordered" evidence="1">
    <location>
        <begin position="34"/>
        <end position="88"/>
    </location>
</feature>
<evidence type="ECO:0000256" key="1">
    <source>
        <dbReference type="SAM" id="MobiDB-lite"/>
    </source>
</evidence>
<dbReference type="eggNOG" id="ENOG502RAMV">
    <property type="taxonomic scope" value="Eukaryota"/>
</dbReference>
<keyword evidence="2" id="KW-1133">Transmembrane helix</keyword>
<dbReference type="EMBL" id="AMCV02000031">
    <property type="protein sequence ID" value="TDZ17161.1"/>
    <property type="molecule type" value="Genomic_DNA"/>
</dbReference>
<evidence type="ECO:0000256" key="2">
    <source>
        <dbReference type="SAM" id="Phobius"/>
    </source>
</evidence>
<name>N4VM11_COLOR</name>
<reference evidence="4" key="1">
    <citation type="journal article" date="2013" name="New Phytol.">
        <title>Comparative genomic and transcriptomic analyses reveal the hemibiotrophic stage shift of Colletotrichum fungi.</title>
        <authorList>
            <person name="Gan P."/>
            <person name="Ikeda K."/>
            <person name="Irieda H."/>
            <person name="Narusaka M."/>
            <person name="O'Connell R.J."/>
            <person name="Narusaka Y."/>
            <person name="Takano Y."/>
            <person name="Kubo Y."/>
            <person name="Shirasu K."/>
        </authorList>
    </citation>
    <scope>NUCLEOTIDE SEQUENCE [LARGE SCALE GENOMIC DNA]</scope>
    <source>
        <strain evidence="4">104-T / ATCC 96160 / CBS 514.97 / LARS 414 / MAFF 240422</strain>
    </source>
</reference>
<feature type="transmembrane region" description="Helical" evidence="2">
    <location>
        <begin position="288"/>
        <end position="309"/>
    </location>
</feature>
<organism evidence="3 4">
    <name type="scientific">Colletotrichum orbiculare (strain 104-T / ATCC 96160 / CBS 514.97 / LARS 414 / MAFF 240422)</name>
    <name type="common">Cucumber anthracnose fungus</name>
    <name type="synonym">Colletotrichum lagenarium</name>
    <dbReference type="NCBI Taxonomy" id="1213857"/>
    <lineage>
        <taxon>Eukaryota</taxon>
        <taxon>Fungi</taxon>
        <taxon>Dikarya</taxon>
        <taxon>Ascomycota</taxon>
        <taxon>Pezizomycotina</taxon>
        <taxon>Sordariomycetes</taxon>
        <taxon>Hypocreomycetidae</taxon>
        <taxon>Glomerellales</taxon>
        <taxon>Glomerellaceae</taxon>
        <taxon>Colletotrichum</taxon>
        <taxon>Colletotrichum orbiculare species complex</taxon>
    </lineage>
</organism>
<dbReference type="AlphaFoldDB" id="N4VM11"/>
<accession>N4VM11</accession>
<feature type="transmembrane region" description="Helical" evidence="2">
    <location>
        <begin position="315"/>
        <end position="331"/>
    </location>
</feature>
<dbReference type="Proteomes" id="UP000014480">
    <property type="component" value="Unassembled WGS sequence"/>
</dbReference>
<sequence>MPPLSESTEWQRFQQLPNTRRFLRRGAVTGLVDPMAGHARLQGVPADWPPEPPHPPPPPPPEPPLPASFPPPAPLQPLRDHDPPAQILIVPRPPQQPRFRFVTARSALWLAVASTILVVASWLVFNLWWSNVSFLWRRGTDPNSATSGSWREASASFGKVATLLVRSVLISYGGHRLLKRGLASMVDFFPPTSYPRAIRDNRAAVSSDLLAFVAVALYPTAVSLAFATTVPEGFCDAKNNVHRFIPPRTRDDIKSILDGWFAVFMAHFKTGTSLQQLHRWRLTVGRGLVWVLAVAAWSVVEIGMGPCWYYSRVWSFWYAVLSMCFASWFVGRAEQLIVAKRELLCVAHLELVMFLAVLYIVKWVKLEGFCEEPGCW</sequence>
<evidence type="ECO:0000313" key="3">
    <source>
        <dbReference type="EMBL" id="TDZ17161.1"/>
    </source>
</evidence>
<keyword evidence="2" id="KW-0472">Membrane</keyword>
<feature type="transmembrane region" description="Helical" evidence="2">
    <location>
        <begin position="343"/>
        <end position="361"/>
    </location>
</feature>
<dbReference type="HOGENOM" id="CLU_735677_0_0_1"/>
<evidence type="ECO:0000313" key="4">
    <source>
        <dbReference type="Proteomes" id="UP000014480"/>
    </source>
</evidence>
<keyword evidence="4" id="KW-1185">Reference proteome</keyword>
<comment type="caution">
    <text evidence="3">The sequence shown here is derived from an EMBL/GenBank/DDBJ whole genome shotgun (WGS) entry which is preliminary data.</text>
</comment>
<protein>
    <submittedName>
        <fullName evidence="3">Uncharacterized protein</fullName>
    </submittedName>
</protein>
<dbReference type="STRING" id="1213857.N4VM11"/>
<feature type="transmembrane region" description="Helical" evidence="2">
    <location>
        <begin position="107"/>
        <end position="129"/>
    </location>
</feature>
<feature type="compositionally biased region" description="Pro residues" evidence="1">
    <location>
        <begin position="47"/>
        <end position="75"/>
    </location>
</feature>
<reference evidence="4" key="2">
    <citation type="journal article" date="2019" name="Mol. Plant Microbe Interact.">
        <title>Genome sequence resources for four phytopathogenic fungi from the Colletotrichum orbiculare species complex.</title>
        <authorList>
            <person name="Gan P."/>
            <person name="Tsushima A."/>
            <person name="Narusaka M."/>
            <person name="Narusaka Y."/>
            <person name="Takano Y."/>
            <person name="Kubo Y."/>
            <person name="Shirasu K."/>
        </authorList>
    </citation>
    <scope>GENOME REANNOTATION</scope>
    <source>
        <strain evidence="4">104-T / ATCC 96160 / CBS 514.97 / LARS 414 / MAFF 240422</strain>
    </source>
</reference>
<dbReference type="OrthoDB" id="4849818at2759"/>
<proteinExistence type="predicted"/>
<keyword evidence="2" id="KW-0812">Transmembrane</keyword>
<gene>
    <name evidence="3" type="ORF">Cob_v009877</name>
</gene>